<dbReference type="SUPFAM" id="SSF51569">
    <property type="entry name" value="Aldolase"/>
    <property type="match status" value="1"/>
</dbReference>
<evidence type="ECO:0000313" key="7">
    <source>
        <dbReference type="Proteomes" id="UP001596147"/>
    </source>
</evidence>
<reference evidence="7" key="1">
    <citation type="journal article" date="2019" name="Int. J. Syst. Evol. Microbiol.">
        <title>The Global Catalogue of Microorganisms (GCM) 10K type strain sequencing project: providing services to taxonomists for standard genome sequencing and annotation.</title>
        <authorList>
            <consortium name="The Broad Institute Genomics Platform"/>
            <consortium name="The Broad Institute Genome Sequencing Center for Infectious Disease"/>
            <person name="Wu L."/>
            <person name="Ma J."/>
        </authorList>
    </citation>
    <scope>NUCLEOTIDE SEQUENCE [LARGE SCALE GENOMIC DNA]</scope>
    <source>
        <strain evidence="7">CGMCC 1.12237</strain>
    </source>
</reference>
<sequence length="210" mass="22706">MNLIELVKEEKIVAIVRGIKQEDSLATVEALVEGGIRLIEVTMNTEGVLEIIQQWRKRFENENVYIGAGTVLDTEMAQAAIDAGAQFLVTPNLDEDVVKLAIEQEIDIIPGVMTPTEIVKAVKAGAKVVKLFPAGTLGVKYIKEIKGPLSHVPILATGGVNLDNINEFLEQDIVGVGLGGSLVKKDMLENKNFKALTELARKYVTAAKGV</sequence>
<comment type="caution">
    <text evidence="6">The sequence shown here is derived from an EMBL/GenBank/DDBJ whole genome shotgun (WGS) entry which is preliminary data.</text>
</comment>
<accession>A0ABW0LMA3</accession>
<proteinExistence type="inferred from homology"/>
<comment type="subunit">
    <text evidence="3">Homotrimer.</text>
</comment>
<dbReference type="Gene3D" id="3.20.20.70">
    <property type="entry name" value="Aldolase class I"/>
    <property type="match status" value="1"/>
</dbReference>
<keyword evidence="5" id="KW-0119">Carbohydrate metabolism</keyword>
<evidence type="ECO:0000256" key="4">
    <source>
        <dbReference type="ARBA" id="ARBA00023239"/>
    </source>
</evidence>
<evidence type="ECO:0000256" key="1">
    <source>
        <dbReference type="ARBA" id="ARBA00004761"/>
    </source>
</evidence>
<dbReference type="EMBL" id="JBHSMC010000029">
    <property type="protein sequence ID" value="MFC5466789.1"/>
    <property type="molecule type" value="Genomic_DNA"/>
</dbReference>
<comment type="pathway">
    <text evidence="1">Carbohydrate acid metabolism.</text>
</comment>
<dbReference type="RefSeq" id="WP_144928832.1">
    <property type="nucleotide sequence ID" value="NZ_JBHSMC010000029.1"/>
</dbReference>
<dbReference type="PANTHER" id="PTHR30246:SF1">
    <property type="entry name" value="2-DEHYDRO-3-DEOXY-6-PHOSPHOGALACTONATE ALDOLASE-RELATED"/>
    <property type="match status" value="1"/>
</dbReference>
<keyword evidence="7" id="KW-1185">Reference proteome</keyword>
<evidence type="ECO:0000256" key="3">
    <source>
        <dbReference type="ARBA" id="ARBA00011233"/>
    </source>
</evidence>
<evidence type="ECO:0000256" key="5">
    <source>
        <dbReference type="ARBA" id="ARBA00023277"/>
    </source>
</evidence>
<dbReference type="InterPro" id="IPR000887">
    <property type="entry name" value="Aldlse_KDPG_KHG"/>
</dbReference>
<dbReference type="PANTHER" id="PTHR30246">
    <property type="entry name" value="2-KETO-3-DEOXY-6-PHOSPHOGLUCONATE ALDOLASE"/>
    <property type="match status" value="1"/>
</dbReference>
<organism evidence="6 7">
    <name type="scientific">Lederbergia graminis</name>
    <dbReference type="NCBI Taxonomy" id="735518"/>
    <lineage>
        <taxon>Bacteria</taxon>
        <taxon>Bacillati</taxon>
        <taxon>Bacillota</taxon>
        <taxon>Bacilli</taxon>
        <taxon>Bacillales</taxon>
        <taxon>Bacillaceae</taxon>
        <taxon>Lederbergia</taxon>
    </lineage>
</organism>
<evidence type="ECO:0000313" key="6">
    <source>
        <dbReference type="EMBL" id="MFC5466789.1"/>
    </source>
</evidence>
<comment type="similarity">
    <text evidence="2">Belongs to the KHG/KDPG aldolase family.</text>
</comment>
<name>A0ABW0LMA3_9BACI</name>
<protein>
    <submittedName>
        <fullName evidence="6">Bifunctional 4-hydroxy-2-oxoglutarate aldolase/2-dehydro-3-deoxy-phosphogluconate aldolase</fullName>
    </submittedName>
</protein>
<dbReference type="PROSITE" id="PS00160">
    <property type="entry name" value="ALDOLASE_KDPG_KHG_2"/>
    <property type="match status" value="1"/>
</dbReference>
<evidence type="ECO:0000256" key="2">
    <source>
        <dbReference type="ARBA" id="ARBA00006906"/>
    </source>
</evidence>
<dbReference type="Pfam" id="PF01081">
    <property type="entry name" value="Aldolase"/>
    <property type="match status" value="1"/>
</dbReference>
<dbReference type="NCBIfam" id="TIGR01182">
    <property type="entry name" value="eda"/>
    <property type="match status" value="1"/>
</dbReference>
<dbReference type="CDD" id="cd00452">
    <property type="entry name" value="KDPG_aldolase"/>
    <property type="match status" value="1"/>
</dbReference>
<dbReference type="InterPro" id="IPR013785">
    <property type="entry name" value="Aldolase_TIM"/>
</dbReference>
<keyword evidence="4" id="KW-0456">Lyase</keyword>
<gene>
    <name evidence="6" type="ORF">ACFPM4_18865</name>
</gene>
<dbReference type="InterPro" id="IPR031338">
    <property type="entry name" value="KDPG/KHG_AS_2"/>
</dbReference>
<dbReference type="Proteomes" id="UP001596147">
    <property type="component" value="Unassembled WGS sequence"/>
</dbReference>